<evidence type="ECO:0000313" key="2">
    <source>
        <dbReference type="EMBL" id="MDQ0189351.1"/>
    </source>
</evidence>
<evidence type="ECO:0000313" key="3">
    <source>
        <dbReference type="Proteomes" id="UP001232973"/>
    </source>
</evidence>
<accession>A0ABT9XGC4</accession>
<dbReference type="Proteomes" id="UP001232973">
    <property type="component" value="Unassembled WGS sequence"/>
</dbReference>
<keyword evidence="1" id="KW-0472">Membrane</keyword>
<dbReference type="InterPro" id="IPR007136">
    <property type="entry name" value="DUF347"/>
</dbReference>
<sequence length="272" mass="29878">MRHVRETPTSPGHPWFVKVPQITLYFWIVKLLSTAMGEATSDYLVTHISPYAAVLLGFVLFAGALVLQFAVRKYIAWVYWLAVVMVSIFGTMAADAVHIVLGIPYAISTAFFLLALLVLLTVWQRTEHTLSIHSITTRRREAFYWATIVATFALGTAAGDMTATTLHLGYLTSGLLFSVLLLLPALGYWKFRLNSVFAFWFSYIMTRPVGASFADWFGVSKSAGGLGVGGGPVSLVLTILIVIVVTYLAITRKDTTDGDGRIPSRPVQRPGL</sequence>
<keyword evidence="1" id="KW-1133">Transmembrane helix</keyword>
<keyword evidence="3" id="KW-1185">Reference proteome</keyword>
<proteinExistence type="predicted"/>
<dbReference type="RefSeq" id="WP_274456012.1">
    <property type="nucleotide sequence ID" value="NZ_CP067097.1"/>
</dbReference>
<protein>
    <submittedName>
        <fullName evidence="2">Membrane-anchored protein</fullName>
    </submittedName>
</protein>
<comment type="caution">
    <text evidence="2">The sequence shown here is derived from an EMBL/GenBank/DDBJ whole genome shotgun (WGS) entry which is preliminary data.</text>
</comment>
<dbReference type="Pfam" id="PF03988">
    <property type="entry name" value="DUF347"/>
    <property type="match status" value="4"/>
</dbReference>
<feature type="transmembrane region" description="Helical" evidence="1">
    <location>
        <begin position="168"/>
        <end position="189"/>
    </location>
</feature>
<gene>
    <name evidence="2" type="ORF">J2S03_001171</name>
</gene>
<evidence type="ECO:0000256" key="1">
    <source>
        <dbReference type="SAM" id="Phobius"/>
    </source>
</evidence>
<keyword evidence="1" id="KW-0812">Transmembrane</keyword>
<feature type="transmembrane region" description="Helical" evidence="1">
    <location>
        <begin position="48"/>
        <end position="67"/>
    </location>
</feature>
<feature type="transmembrane region" description="Helical" evidence="1">
    <location>
        <begin position="196"/>
        <end position="219"/>
    </location>
</feature>
<feature type="transmembrane region" description="Helical" evidence="1">
    <location>
        <begin position="231"/>
        <end position="250"/>
    </location>
</feature>
<organism evidence="2 3">
    <name type="scientific">Alicyclobacillus cycloheptanicus</name>
    <dbReference type="NCBI Taxonomy" id="1457"/>
    <lineage>
        <taxon>Bacteria</taxon>
        <taxon>Bacillati</taxon>
        <taxon>Bacillota</taxon>
        <taxon>Bacilli</taxon>
        <taxon>Bacillales</taxon>
        <taxon>Alicyclobacillaceae</taxon>
        <taxon>Alicyclobacillus</taxon>
    </lineage>
</organism>
<feature type="transmembrane region" description="Helical" evidence="1">
    <location>
        <begin position="142"/>
        <end position="162"/>
    </location>
</feature>
<reference evidence="2 3" key="1">
    <citation type="submission" date="2023-07" db="EMBL/GenBank/DDBJ databases">
        <title>Genomic Encyclopedia of Type Strains, Phase IV (KMG-IV): sequencing the most valuable type-strain genomes for metagenomic binning, comparative biology and taxonomic classification.</title>
        <authorList>
            <person name="Goeker M."/>
        </authorList>
    </citation>
    <scope>NUCLEOTIDE SEQUENCE [LARGE SCALE GENOMIC DNA]</scope>
    <source>
        <strain evidence="2 3">DSM 4006</strain>
    </source>
</reference>
<feature type="transmembrane region" description="Helical" evidence="1">
    <location>
        <begin position="99"/>
        <end position="122"/>
    </location>
</feature>
<dbReference type="EMBL" id="JAUSTP010000006">
    <property type="protein sequence ID" value="MDQ0189351.1"/>
    <property type="molecule type" value="Genomic_DNA"/>
</dbReference>
<feature type="transmembrane region" description="Helical" evidence="1">
    <location>
        <begin position="74"/>
        <end position="93"/>
    </location>
</feature>
<feature type="transmembrane region" description="Helical" evidence="1">
    <location>
        <begin position="12"/>
        <end position="28"/>
    </location>
</feature>
<name>A0ABT9XGC4_9BACL</name>